<accession>V9KZP3</accession>
<dbReference type="PANTHER" id="PTHR14517">
    <property type="entry name" value="RIB43A-RELATED"/>
    <property type="match status" value="1"/>
</dbReference>
<evidence type="ECO:0000256" key="1">
    <source>
        <dbReference type="ARBA" id="ARBA00004611"/>
    </source>
</evidence>
<dbReference type="InterPro" id="IPR008805">
    <property type="entry name" value="RIB43A"/>
</dbReference>
<evidence type="ECO:0000256" key="9">
    <source>
        <dbReference type="ARBA" id="ARBA00041087"/>
    </source>
</evidence>
<feature type="region of interest" description="Disordered" evidence="12">
    <location>
        <begin position="219"/>
        <end position="243"/>
    </location>
</feature>
<evidence type="ECO:0000256" key="10">
    <source>
        <dbReference type="ARBA" id="ARBA00046435"/>
    </source>
</evidence>
<evidence type="ECO:0000256" key="8">
    <source>
        <dbReference type="ARBA" id="ARBA00023273"/>
    </source>
</evidence>
<keyword evidence="7" id="KW-0206">Cytoskeleton</keyword>
<keyword evidence="4" id="KW-0282">Flagellum</keyword>
<keyword evidence="5 11" id="KW-0175">Coiled coil</keyword>
<keyword evidence="8" id="KW-0966">Cell projection</keyword>
<comment type="subunit">
    <text evidence="10">Microtubule inner protein component of sperm flagellar doublet microtubules.</text>
</comment>
<feature type="region of interest" description="Disordered" evidence="12">
    <location>
        <begin position="146"/>
        <end position="177"/>
    </location>
</feature>
<evidence type="ECO:0000256" key="5">
    <source>
        <dbReference type="ARBA" id="ARBA00023054"/>
    </source>
</evidence>
<evidence type="ECO:0000256" key="2">
    <source>
        <dbReference type="ARBA" id="ARBA00006875"/>
    </source>
</evidence>
<evidence type="ECO:0000256" key="4">
    <source>
        <dbReference type="ARBA" id="ARBA00022846"/>
    </source>
</evidence>
<evidence type="ECO:0000256" key="7">
    <source>
        <dbReference type="ARBA" id="ARBA00023212"/>
    </source>
</evidence>
<dbReference type="EMBL" id="JW872312">
    <property type="protein sequence ID" value="AFP04830.1"/>
    <property type="molecule type" value="mRNA"/>
</dbReference>
<feature type="region of interest" description="Disordered" evidence="12">
    <location>
        <begin position="1"/>
        <end position="26"/>
    </location>
</feature>
<name>V9KZP3_CALMI</name>
<protein>
    <recommendedName>
        <fullName evidence="9">RIB43A-like with coiled-coils protein 1</fullName>
    </recommendedName>
</protein>
<organism evidence="13">
    <name type="scientific">Callorhinchus milii</name>
    <name type="common">Ghost shark</name>
    <dbReference type="NCBI Taxonomy" id="7868"/>
    <lineage>
        <taxon>Eukaryota</taxon>
        <taxon>Metazoa</taxon>
        <taxon>Chordata</taxon>
        <taxon>Craniata</taxon>
        <taxon>Vertebrata</taxon>
        <taxon>Chondrichthyes</taxon>
        <taxon>Holocephali</taxon>
        <taxon>Chimaeriformes</taxon>
        <taxon>Callorhinchidae</taxon>
        <taxon>Callorhinchus</taxon>
    </lineage>
</organism>
<dbReference type="Pfam" id="PF05914">
    <property type="entry name" value="RIB43A"/>
    <property type="match status" value="1"/>
</dbReference>
<evidence type="ECO:0000256" key="11">
    <source>
        <dbReference type="SAM" id="Coils"/>
    </source>
</evidence>
<comment type="subcellular location">
    <subcellularLocation>
        <location evidence="1">Cytoplasm</location>
        <location evidence="1">Cytoskeleton</location>
        <location evidence="1">Flagellum axoneme</location>
    </subcellularLocation>
</comment>
<keyword evidence="3" id="KW-0963">Cytoplasm</keyword>
<evidence type="ECO:0000313" key="13">
    <source>
        <dbReference type="EMBL" id="AFP04830.1"/>
    </source>
</evidence>
<dbReference type="AlphaFoldDB" id="V9KZP3"/>
<feature type="compositionally biased region" description="Basic and acidic residues" evidence="12">
    <location>
        <begin position="162"/>
        <end position="177"/>
    </location>
</feature>
<comment type="similarity">
    <text evidence="2">Belongs to the RIB43A family.</text>
</comment>
<evidence type="ECO:0000256" key="6">
    <source>
        <dbReference type="ARBA" id="ARBA00023069"/>
    </source>
</evidence>
<sequence>MYKLDLPIDPKQTAAVERRRNAETQRQSRVFNVKNRTRGVDVAALENQVIERKTREARDKAREDSLDADTLRYAQTAELLEKQEGERRRRLNEELNRYREREQAFENRREFDLNDPEALKKDKPARVCDMDPRCGPASLQRFEGEDLSHKARQSFQRQQTHRWLETQRAQRERERADQRLADDLTQKKAVELGERASHLERLDRECRRALDIATLNHNKAQADEEHFRREQDREREQQENQAEIRQHVEGSLLTEDPSQALSPWGAGRIITDRWKGMSSRQLEAIYSTQAEQRVENQLKSQAEAKLEDEWDTQRTLGARAAMAMEQEETERERAIRETLGQYNSQLATEQRAHQKYLEQEVYTNPPTAQYFLQFNTSSR</sequence>
<evidence type="ECO:0000256" key="3">
    <source>
        <dbReference type="ARBA" id="ARBA00022490"/>
    </source>
</evidence>
<dbReference type="PANTHER" id="PTHR14517:SF11">
    <property type="entry name" value="RIB43A-LIKE WITH COILED-COILS PROTEIN 1"/>
    <property type="match status" value="1"/>
</dbReference>
<reference evidence="13" key="1">
    <citation type="journal article" date="2014" name="Nature">
        <title>Elephant shark genome provides unique insights into gnathostome evolution.</title>
        <authorList>
            <consortium name="International Elephant Shark Genome Sequencing Consortium"/>
            <person name="Venkatesh B."/>
            <person name="Lee A.P."/>
            <person name="Ravi V."/>
            <person name="Maurya A.K."/>
            <person name="Lian M.M."/>
            <person name="Swann J.B."/>
            <person name="Ohta Y."/>
            <person name="Flajnik M.F."/>
            <person name="Sutoh Y."/>
            <person name="Kasahara M."/>
            <person name="Hoon S."/>
            <person name="Gangu V."/>
            <person name="Roy S.W."/>
            <person name="Irimia M."/>
            <person name="Korzh V."/>
            <person name="Kondrychyn I."/>
            <person name="Lim Z.W."/>
            <person name="Tay B.H."/>
            <person name="Tohari S."/>
            <person name="Kong K.W."/>
            <person name="Ho S."/>
            <person name="Lorente-Galdos B."/>
            <person name="Quilez J."/>
            <person name="Marques-Bonet T."/>
            <person name="Raney B.J."/>
            <person name="Ingham P.W."/>
            <person name="Tay A."/>
            <person name="Hillier L.W."/>
            <person name="Minx P."/>
            <person name="Boehm T."/>
            <person name="Wilson R.K."/>
            <person name="Brenner S."/>
            <person name="Warren W.C."/>
        </authorList>
    </citation>
    <scope>NUCLEOTIDE SEQUENCE</scope>
    <source>
        <tissue evidence="13">Testis</tissue>
    </source>
</reference>
<evidence type="ECO:0000256" key="12">
    <source>
        <dbReference type="SAM" id="MobiDB-lite"/>
    </source>
</evidence>
<feature type="compositionally biased region" description="Basic and acidic residues" evidence="12">
    <location>
        <begin position="220"/>
        <end position="243"/>
    </location>
</feature>
<proteinExistence type="evidence at transcript level"/>
<keyword evidence="6" id="KW-0969">Cilium</keyword>
<feature type="coiled-coil region" evidence="11">
    <location>
        <begin position="81"/>
        <end position="108"/>
    </location>
</feature>